<feature type="transmembrane region" description="Helical" evidence="1">
    <location>
        <begin position="216"/>
        <end position="241"/>
    </location>
</feature>
<feature type="transmembrane region" description="Helical" evidence="1">
    <location>
        <begin position="48"/>
        <end position="66"/>
    </location>
</feature>
<keyword evidence="1" id="KW-0472">Membrane</keyword>
<dbReference type="EMBL" id="LFVU01000004">
    <property type="protein sequence ID" value="KMT22914.1"/>
    <property type="molecule type" value="Genomic_DNA"/>
</dbReference>
<dbReference type="AlphaFoldDB" id="A0A0J8DF86"/>
<keyword evidence="1" id="KW-0812">Transmembrane</keyword>
<dbReference type="PATRIC" id="fig|1121307.3.peg.2090"/>
<comment type="caution">
    <text evidence="2">The sequence shown here is derived from an EMBL/GenBank/DDBJ whole genome shotgun (WGS) entry which is preliminary data.</text>
</comment>
<keyword evidence="1" id="KW-1133">Transmembrane helix</keyword>
<sequence length="262" mass="30776">MSFNEILLKMFIIGIPEEFLACIMILIAMGKYEFLSKDKIKNSMLRIIFTYVIPCVVVFNIEIHAMKLSFNVRVVINILLSFALITILTKSRQLCKVFSTCMFIHILFMIAEIFTLQILINIFHFDFSTLNTSPWLTFIFLIPGRVLQLLWVYIFYVNREYFIRIGIYDIWRENLVFKKIVLVSSIIGTGICLYLYECFTLEGHHTGISPRIEFLIVSMIIILLLIVISIPWIILNIVILCDKNVKPKWKIRPNDNKFENEL</sequence>
<evidence type="ECO:0000313" key="2">
    <source>
        <dbReference type="EMBL" id="KMT22914.1"/>
    </source>
</evidence>
<proteinExistence type="predicted"/>
<feature type="transmembrane region" description="Helical" evidence="1">
    <location>
        <begin position="72"/>
        <end position="89"/>
    </location>
</feature>
<accession>A0A0J8DF86</accession>
<dbReference type="Proteomes" id="UP000036756">
    <property type="component" value="Unassembled WGS sequence"/>
</dbReference>
<keyword evidence="3" id="KW-1185">Reference proteome</keyword>
<protein>
    <submittedName>
        <fullName evidence="2">Uncharacterized protein</fullName>
    </submittedName>
</protein>
<name>A0A0J8DF86_CLOCY</name>
<gene>
    <name evidence="2" type="ORF">CLCY_5c01530</name>
</gene>
<evidence type="ECO:0000313" key="3">
    <source>
        <dbReference type="Proteomes" id="UP000036756"/>
    </source>
</evidence>
<feature type="transmembrane region" description="Helical" evidence="1">
    <location>
        <begin position="6"/>
        <end position="27"/>
    </location>
</feature>
<reference evidence="2 3" key="1">
    <citation type="submission" date="2015-06" db="EMBL/GenBank/DDBJ databases">
        <title>Draft genome sequence of the purine-degrading Clostridium cylindrosporum HC-1 (DSM 605).</title>
        <authorList>
            <person name="Poehlein A."/>
            <person name="Schiel-Bengelsdorf B."/>
            <person name="Bengelsdorf F."/>
            <person name="Daniel R."/>
            <person name="Duerre P."/>
        </authorList>
    </citation>
    <scope>NUCLEOTIDE SEQUENCE [LARGE SCALE GENOMIC DNA]</scope>
    <source>
        <strain evidence="2 3">DSM 605</strain>
    </source>
</reference>
<dbReference type="RefSeq" id="WP_048569641.1">
    <property type="nucleotide sequence ID" value="NZ_LFVU01000004.1"/>
</dbReference>
<feature type="transmembrane region" description="Helical" evidence="1">
    <location>
        <begin position="101"/>
        <end position="123"/>
    </location>
</feature>
<feature type="transmembrane region" description="Helical" evidence="1">
    <location>
        <begin position="176"/>
        <end position="196"/>
    </location>
</feature>
<organism evidence="2 3">
    <name type="scientific">Clostridium cylindrosporum DSM 605</name>
    <dbReference type="NCBI Taxonomy" id="1121307"/>
    <lineage>
        <taxon>Bacteria</taxon>
        <taxon>Bacillati</taxon>
        <taxon>Bacillota</taxon>
        <taxon>Clostridia</taxon>
        <taxon>Eubacteriales</taxon>
        <taxon>Clostridiaceae</taxon>
        <taxon>Clostridium</taxon>
    </lineage>
</organism>
<feature type="transmembrane region" description="Helical" evidence="1">
    <location>
        <begin position="135"/>
        <end position="156"/>
    </location>
</feature>
<evidence type="ECO:0000256" key="1">
    <source>
        <dbReference type="SAM" id="Phobius"/>
    </source>
</evidence>